<dbReference type="GO" id="GO:0008270">
    <property type="term" value="F:zinc ion binding"/>
    <property type="evidence" value="ECO:0007669"/>
    <property type="project" value="UniProtKB-KW"/>
</dbReference>
<sequence>MSRNDQEEMRMKRLQMLGLLPKNPEAEEQTKAEDINTINGDGASAVANEEPASATNEIKVNNEPLVVSEPNANSVPSAGTVSMASNELKAVKDSSPGPISFTFNIYPTDKAATAKVISSLAKTLADLCLMDDGAETASLKTNPIVSVNKPVKHQGESKDDSWLSDFEKPANKNQSTPRCASEDDLVVVIPSDNSMYSDDGGAYGAGASLPRTATLNTTFKPFQPARDASVAGPSSATSFSMAGPGPSQSTGAIRKSSAGSFAMAGPGPSQSTGAVRKSSAPAPKVYTSSSDSDQNIPYKRSKDKNEKGNFMSQMAAFFKNHAPSKSNKDKTSGGKHFLSDSSETSQEVMPKKKVRTADPPQTCSGAQAQAPAGPVLPPDEDPHLGLCSICLSNPKNCKIRCRHVFCEPCLVKLKAAKKGCPFEGFRFRTWEKLF</sequence>
<dbReference type="InterPro" id="IPR017907">
    <property type="entry name" value="Znf_RING_CS"/>
</dbReference>
<dbReference type="InterPro" id="IPR013083">
    <property type="entry name" value="Znf_RING/FYVE/PHD"/>
</dbReference>
<dbReference type="PROSITE" id="PS00518">
    <property type="entry name" value="ZF_RING_1"/>
    <property type="match status" value="1"/>
</dbReference>
<feature type="region of interest" description="Disordered" evidence="5">
    <location>
        <begin position="17"/>
        <end position="73"/>
    </location>
</feature>
<organism evidence="7 8">
    <name type="scientific">Frankliniella occidentalis</name>
    <name type="common">Western flower thrips</name>
    <name type="synonym">Euthrips occidentalis</name>
    <dbReference type="NCBI Taxonomy" id="133901"/>
    <lineage>
        <taxon>Eukaryota</taxon>
        <taxon>Metazoa</taxon>
        <taxon>Ecdysozoa</taxon>
        <taxon>Arthropoda</taxon>
        <taxon>Hexapoda</taxon>
        <taxon>Insecta</taxon>
        <taxon>Pterygota</taxon>
        <taxon>Neoptera</taxon>
        <taxon>Paraneoptera</taxon>
        <taxon>Thysanoptera</taxon>
        <taxon>Terebrantia</taxon>
        <taxon>Thripoidea</taxon>
        <taxon>Thripidae</taxon>
        <taxon>Frankliniella</taxon>
    </lineage>
</organism>
<feature type="compositionally biased region" description="Basic and acidic residues" evidence="5">
    <location>
        <begin position="24"/>
        <end position="34"/>
    </location>
</feature>
<dbReference type="Gene3D" id="3.30.40.10">
    <property type="entry name" value="Zinc/RING finger domain, C3HC4 (zinc finger)"/>
    <property type="match status" value="1"/>
</dbReference>
<feature type="region of interest" description="Disordered" evidence="5">
    <location>
        <begin position="224"/>
        <end position="306"/>
    </location>
</feature>
<dbReference type="AlphaFoldDB" id="A0A9C6X3X0"/>
<keyword evidence="1" id="KW-0479">Metal-binding</keyword>
<evidence type="ECO:0000256" key="4">
    <source>
        <dbReference type="PROSITE-ProRule" id="PRU00175"/>
    </source>
</evidence>
<gene>
    <name evidence="8 9" type="primary">LOC113212184</name>
</gene>
<dbReference type="Proteomes" id="UP000504606">
    <property type="component" value="Unplaced"/>
</dbReference>
<feature type="compositionally biased region" description="Polar residues" evidence="5">
    <location>
        <begin position="286"/>
        <end position="295"/>
    </location>
</feature>
<dbReference type="RefSeq" id="XP_052128674.1">
    <property type="nucleotide sequence ID" value="XM_052272714.1"/>
</dbReference>
<keyword evidence="7" id="KW-1185">Reference proteome</keyword>
<evidence type="ECO:0000256" key="5">
    <source>
        <dbReference type="SAM" id="MobiDB-lite"/>
    </source>
</evidence>
<dbReference type="PROSITE" id="PS50089">
    <property type="entry name" value="ZF_RING_2"/>
    <property type="match status" value="1"/>
</dbReference>
<dbReference type="RefSeq" id="XP_052128675.1">
    <property type="nucleotide sequence ID" value="XM_052272715.1"/>
</dbReference>
<dbReference type="GeneID" id="113212184"/>
<dbReference type="InterPro" id="IPR018957">
    <property type="entry name" value="Znf_C3HC4_RING-type"/>
</dbReference>
<evidence type="ECO:0000256" key="3">
    <source>
        <dbReference type="ARBA" id="ARBA00022833"/>
    </source>
</evidence>
<name>A0A9C6X3X0_FRAOC</name>
<evidence type="ECO:0000256" key="2">
    <source>
        <dbReference type="ARBA" id="ARBA00022771"/>
    </source>
</evidence>
<keyword evidence="2 4" id="KW-0863">Zinc-finger</keyword>
<feature type="domain" description="RING-type" evidence="6">
    <location>
        <begin position="387"/>
        <end position="421"/>
    </location>
</feature>
<feature type="compositionally biased region" description="Polar residues" evidence="5">
    <location>
        <begin position="232"/>
        <end position="251"/>
    </location>
</feature>
<reference evidence="8 9" key="1">
    <citation type="submission" date="2025-04" db="UniProtKB">
        <authorList>
            <consortium name="RefSeq"/>
        </authorList>
    </citation>
    <scope>IDENTIFICATION</scope>
    <source>
        <tissue evidence="8 9">Whole organism</tissue>
    </source>
</reference>
<dbReference type="Pfam" id="PF00097">
    <property type="entry name" value="zf-C3HC4"/>
    <property type="match status" value="1"/>
</dbReference>
<evidence type="ECO:0000256" key="1">
    <source>
        <dbReference type="ARBA" id="ARBA00022723"/>
    </source>
</evidence>
<feature type="region of interest" description="Disordered" evidence="5">
    <location>
        <begin position="319"/>
        <end position="374"/>
    </location>
</feature>
<dbReference type="SUPFAM" id="SSF57850">
    <property type="entry name" value="RING/U-box"/>
    <property type="match status" value="1"/>
</dbReference>
<dbReference type="InterPro" id="IPR001841">
    <property type="entry name" value="Znf_RING"/>
</dbReference>
<feature type="region of interest" description="Disordered" evidence="5">
    <location>
        <begin position="150"/>
        <end position="184"/>
    </location>
</feature>
<feature type="compositionally biased region" description="Basic and acidic residues" evidence="5">
    <location>
        <begin position="153"/>
        <end position="170"/>
    </location>
</feature>
<evidence type="ECO:0000313" key="8">
    <source>
        <dbReference type="RefSeq" id="XP_052128674.1"/>
    </source>
</evidence>
<keyword evidence="3" id="KW-0862">Zinc</keyword>
<protein>
    <submittedName>
        <fullName evidence="8 9">Uncharacterized protein LOC113212184</fullName>
    </submittedName>
</protein>
<proteinExistence type="predicted"/>
<dbReference type="KEGG" id="foc:113212184"/>
<evidence type="ECO:0000313" key="9">
    <source>
        <dbReference type="RefSeq" id="XP_052128675.1"/>
    </source>
</evidence>
<evidence type="ECO:0000259" key="6">
    <source>
        <dbReference type="PROSITE" id="PS50089"/>
    </source>
</evidence>
<accession>A0A9C6X3X0</accession>
<evidence type="ECO:0000313" key="7">
    <source>
        <dbReference type="Proteomes" id="UP000504606"/>
    </source>
</evidence>